<sequence>MPVSTSRTHVNAHLVNWPNLVHILAHTQIMSDRCKVVAISVPSSALGHKESCPSPSLQYASICLRKGKTASAFGLMIASSAAGLFIPILLFFDFSPLKKQKFEYSWLDICNLNITIRDLD</sequence>
<keyword evidence="1" id="KW-0472">Membrane</keyword>
<gene>
    <name evidence="2" type="primary">LOC107791696</name>
</gene>
<dbReference type="AlphaFoldDB" id="A0A1S3ZY57"/>
<dbReference type="PaxDb" id="4097-A0A1S3ZY57"/>
<proteinExistence type="predicted"/>
<evidence type="ECO:0000256" key="1">
    <source>
        <dbReference type="SAM" id="Phobius"/>
    </source>
</evidence>
<keyword evidence="1" id="KW-0812">Transmembrane</keyword>
<organism evidence="2">
    <name type="scientific">Nicotiana tabacum</name>
    <name type="common">Common tobacco</name>
    <dbReference type="NCBI Taxonomy" id="4097"/>
    <lineage>
        <taxon>Eukaryota</taxon>
        <taxon>Viridiplantae</taxon>
        <taxon>Streptophyta</taxon>
        <taxon>Embryophyta</taxon>
        <taxon>Tracheophyta</taxon>
        <taxon>Spermatophyta</taxon>
        <taxon>Magnoliopsida</taxon>
        <taxon>eudicotyledons</taxon>
        <taxon>Gunneridae</taxon>
        <taxon>Pentapetalae</taxon>
        <taxon>asterids</taxon>
        <taxon>lamiids</taxon>
        <taxon>Solanales</taxon>
        <taxon>Solanaceae</taxon>
        <taxon>Nicotianoideae</taxon>
        <taxon>Nicotianeae</taxon>
        <taxon>Nicotiana</taxon>
    </lineage>
</organism>
<dbReference type="STRING" id="4097.A0A1S3ZY57"/>
<evidence type="ECO:0000313" key="2">
    <source>
        <dbReference type="RefSeq" id="XP_016469283.1"/>
    </source>
</evidence>
<protein>
    <submittedName>
        <fullName evidence="2">Uncharacterized protein</fullName>
    </submittedName>
</protein>
<name>A0A1S3ZY57_TOBAC</name>
<keyword evidence="1" id="KW-1133">Transmembrane helix</keyword>
<reference evidence="2" key="1">
    <citation type="submission" date="2025-08" db="UniProtKB">
        <authorList>
            <consortium name="RefSeq"/>
        </authorList>
    </citation>
    <scope>IDENTIFICATION</scope>
</reference>
<accession>A0A1S3ZY57</accession>
<dbReference type="RefSeq" id="XP_016469283.1">
    <property type="nucleotide sequence ID" value="XM_016613797.1"/>
</dbReference>
<dbReference type="KEGG" id="nta:107791696"/>
<feature type="transmembrane region" description="Helical" evidence="1">
    <location>
        <begin position="72"/>
        <end position="92"/>
    </location>
</feature>